<dbReference type="Pfam" id="PF13580">
    <property type="entry name" value="SIS_2"/>
    <property type="match status" value="1"/>
</dbReference>
<dbReference type="SUPFAM" id="SSF53697">
    <property type="entry name" value="SIS domain"/>
    <property type="match status" value="1"/>
</dbReference>
<dbReference type="InterPro" id="IPR046348">
    <property type="entry name" value="SIS_dom_sf"/>
</dbReference>
<dbReference type="GO" id="GO:1901135">
    <property type="term" value="P:carbohydrate derivative metabolic process"/>
    <property type="evidence" value="ECO:0007669"/>
    <property type="project" value="InterPro"/>
</dbReference>
<dbReference type="InterPro" id="IPR035461">
    <property type="entry name" value="GmhA/DiaA"/>
</dbReference>
<sequence>MSDYFSTYFSGLAETVASVASDDLVAAAGIIDGVAGSGRKVILVGNGGSAAIASHVAGDLTKAVGRRAVTFHDPGLITCYANDYGYGNWVAEAMRSYADEGDVAILISSSGCSDNILNGAAAASELGLSVITFSGFDATNPLRSAGEVNFWVDSSCYNVVETTHQVWLLAMVDYLIDRSAVPI</sequence>
<proteinExistence type="predicted"/>
<dbReference type="PANTHER" id="PTHR30390:SF7">
    <property type="entry name" value="PHOSPHOHEPTOSE ISOMERASE"/>
    <property type="match status" value="1"/>
</dbReference>
<dbReference type="InterPro" id="IPR050099">
    <property type="entry name" value="SIS_GmhA/DiaA_subfam"/>
</dbReference>
<dbReference type="PANTHER" id="PTHR30390">
    <property type="entry name" value="SEDOHEPTULOSE 7-PHOSPHATE ISOMERASE / DNAA INITIATOR-ASSOCIATING FACTOR FOR REPLICATION INITIATION"/>
    <property type="match status" value="1"/>
</dbReference>
<evidence type="ECO:0000313" key="2">
    <source>
        <dbReference type="EMBL" id="SVD08181.1"/>
    </source>
</evidence>
<protein>
    <recommendedName>
        <fullName evidence="1">SIS domain-containing protein</fullName>
    </recommendedName>
</protein>
<name>A0A382SGZ9_9ZZZZ</name>
<dbReference type="InterPro" id="IPR001347">
    <property type="entry name" value="SIS_dom"/>
</dbReference>
<organism evidence="2">
    <name type="scientific">marine metagenome</name>
    <dbReference type="NCBI Taxonomy" id="408172"/>
    <lineage>
        <taxon>unclassified sequences</taxon>
        <taxon>metagenomes</taxon>
        <taxon>ecological metagenomes</taxon>
    </lineage>
</organism>
<dbReference type="CDD" id="cd05006">
    <property type="entry name" value="SIS_GmhA"/>
    <property type="match status" value="1"/>
</dbReference>
<gene>
    <name evidence="2" type="ORF">METZ01_LOCUS361035</name>
</gene>
<evidence type="ECO:0000259" key="1">
    <source>
        <dbReference type="PROSITE" id="PS51464"/>
    </source>
</evidence>
<dbReference type="AlphaFoldDB" id="A0A382SGZ9"/>
<feature type="domain" description="SIS" evidence="1">
    <location>
        <begin position="30"/>
        <end position="183"/>
    </location>
</feature>
<dbReference type="PROSITE" id="PS51464">
    <property type="entry name" value="SIS"/>
    <property type="match status" value="1"/>
</dbReference>
<dbReference type="EMBL" id="UINC01128436">
    <property type="protein sequence ID" value="SVD08181.1"/>
    <property type="molecule type" value="Genomic_DNA"/>
</dbReference>
<reference evidence="2" key="1">
    <citation type="submission" date="2018-05" db="EMBL/GenBank/DDBJ databases">
        <authorList>
            <person name="Lanie J.A."/>
            <person name="Ng W.-L."/>
            <person name="Kazmierczak K.M."/>
            <person name="Andrzejewski T.M."/>
            <person name="Davidsen T.M."/>
            <person name="Wayne K.J."/>
            <person name="Tettelin H."/>
            <person name="Glass J.I."/>
            <person name="Rusch D."/>
            <person name="Podicherti R."/>
            <person name="Tsui H.-C.T."/>
            <person name="Winkler M.E."/>
        </authorList>
    </citation>
    <scope>NUCLEOTIDE SEQUENCE</scope>
</reference>
<dbReference type="Gene3D" id="3.40.50.10490">
    <property type="entry name" value="Glucose-6-phosphate isomerase like protein, domain 1"/>
    <property type="match status" value="1"/>
</dbReference>
<accession>A0A382SGZ9</accession>
<dbReference type="GO" id="GO:0097367">
    <property type="term" value="F:carbohydrate derivative binding"/>
    <property type="evidence" value="ECO:0007669"/>
    <property type="project" value="InterPro"/>
</dbReference>